<evidence type="ECO:0000313" key="2">
    <source>
        <dbReference type="EMBL" id="MDX2959814.1"/>
    </source>
</evidence>
<accession>A0AAP6B819</accession>
<dbReference type="EMBL" id="JARAWC010000005">
    <property type="protein sequence ID" value="MDX2959814.1"/>
    <property type="molecule type" value="Genomic_DNA"/>
</dbReference>
<organism evidence="2 3">
    <name type="scientific">Streptomyces acidiscabies</name>
    <dbReference type="NCBI Taxonomy" id="42234"/>
    <lineage>
        <taxon>Bacteria</taxon>
        <taxon>Bacillati</taxon>
        <taxon>Actinomycetota</taxon>
        <taxon>Actinomycetes</taxon>
        <taxon>Kitasatosporales</taxon>
        <taxon>Streptomycetaceae</taxon>
        <taxon>Streptomyces</taxon>
    </lineage>
</organism>
<proteinExistence type="predicted"/>
<evidence type="ECO:0000313" key="3">
    <source>
        <dbReference type="Proteomes" id="UP001282288"/>
    </source>
</evidence>
<gene>
    <name evidence="2" type="ORF">PV399_08795</name>
</gene>
<dbReference type="RefSeq" id="WP_233450423.1">
    <property type="nucleotide sequence ID" value="NZ_BCMK01000117.1"/>
</dbReference>
<feature type="region of interest" description="Disordered" evidence="1">
    <location>
        <begin position="33"/>
        <end position="55"/>
    </location>
</feature>
<sequence length="160" mass="17984">MEEALKVGVRTHVVLVVFRDLWQRGREKRLEGGELSYQLPQGNGGSSREWDEGTPMGDSVAARHLIQGPGAWIEDPEKSRVLRNMAHGVASTGQGSIKRVRDTQFPQLALHLFRARLLYRRLIQDVMPAGRNMLNEIGVARKGNRMADKAGRQRHVLTLP</sequence>
<dbReference type="AlphaFoldDB" id="A0AAP6B819"/>
<protein>
    <submittedName>
        <fullName evidence="2">Uncharacterized protein</fullName>
    </submittedName>
</protein>
<name>A0AAP6B819_9ACTN</name>
<dbReference type="Proteomes" id="UP001282288">
    <property type="component" value="Unassembled WGS sequence"/>
</dbReference>
<comment type="caution">
    <text evidence="2">The sequence shown here is derived from an EMBL/GenBank/DDBJ whole genome shotgun (WGS) entry which is preliminary data.</text>
</comment>
<evidence type="ECO:0000256" key="1">
    <source>
        <dbReference type="SAM" id="MobiDB-lite"/>
    </source>
</evidence>
<reference evidence="2" key="1">
    <citation type="journal article" date="2023" name="Microb. Genom.">
        <title>Mesoterricola silvestris gen. nov., sp. nov., Mesoterricola sediminis sp. nov., Geothrix oryzae sp. nov., Geothrix edaphica sp. nov., Geothrix rubra sp. nov., and Geothrix limicola sp. nov., six novel members of Acidobacteriota isolated from soils.</title>
        <authorList>
            <person name="Weisberg A.J."/>
            <person name="Pearce E."/>
            <person name="Kramer C.G."/>
            <person name="Chang J.H."/>
            <person name="Clarke C.R."/>
        </authorList>
    </citation>
    <scope>NUCLEOTIDE SEQUENCE</scope>
    <source>
        <strain evidence="2">NRRL_B-16521</strain>
    </source>
</reference>